<dbReference type="CDD" id="cd01483">
    <property type="entry name" value="E1_enzyme_family"/>
    <property type="match status" value="1"/>
</dbReference>
<evidence type="ECO:0000313" key="3">
    <source>
        <dbReference type="Proteomes" id="UP001595075"/>
    </source>
</evidence>
<dbReference type="InterPro" id="IPR000594">
    <property type="entry name" value="ThiF_NAD_FAD-bd"/>
</dbReference>
<evidence type="ECO:0000313" key="2">
    <source>
        <dbReference type="EMBL" id="KAL2068522.1"/>
    </source>
</evidence>
<dbReference type="NCBIfam" id="NF005901">
    <property type="entry name" value="PRK07877.1"/>
    <property type="match status" value="1"/>
</dbReference>
<protein>
    <recommendedName>
        <fullName evidence="1">THIF-type NAD/FAD binding fold domain-containing protein</fullName>
    </recommendedName>
</protein>
<dbReference type="InterPro" id="IPR045886">
    <property type="entry name" value="ThiF/MoeB/HesA"/>
</dbReference>
<keyword evidence="3" id="KW-1185">Reference proteome</keyword>
<proteinExistence type="predicted"/>
<reference evidence="2 3" key="1">
    <citation type="journal article" date="2024" name="Commun. Biol.">
        <title>Comparative genomic analysis of thermophilic fungi reveals convergent evolutionary adaptations and gene losses.</title>
        <authorList>
            <person name="Steindorff A.S."/>
            <person name="Aguilar-Pontes M.V."/>
            <person name="Robinson A.J."/>
            <person name="Andreopoulos B."/>
            <person name="LaButti K."/>
            <person name="Kuo A."/>
            <person name="Mondo S."/>
            <person name="Riley R."/>
            <person name="Otillar R."/>
            <person name="Haridas S."/>
            <person name="Lipzen A."/>
            <person name="Grimwood J."/>
            <person name="Schmutz J."/>
            <person name="Clum A."/>
            <person name="Reid I.D."/>
            <person name="Moisan M.C."/>
            <person name="Butler G."/>
            <person name="Nguyen T.T.M."/>
            <person name="Dewar K."/>
            <person name="Conant G."/>
            <person name="Drula E."/>
            <person name="Henrissat B."/>
            <person name="Hansel C."/>
            <person name="Singer S."/>
            <person name="Hutchinson M.I."/>
            <person name="de Vries R.P."/>
            <person name="Natvig D.O."/>
            <person name="Powell A.J."/>
            <person name="Tsang A."/>
            <person name="Grigoriev I.V."/>
        </authorList>
    </citation>
    <scope>NUCLEOTIDE SEQUENCE [LARGE SCALE GENOMIC DNA]</scope>
    <source>
        <strain evidence="2 3">CBS 494.80</strain>
    </source>
</reference>
<dbReference type="InterPro" id="IPR000415">
    <property type="entry name" value="Nitroreductase-like"/>
</dbReference>
<comment type="caution">
    <text evidence="2">The sequence shown here is derived from an EMBL/GenBank/DDBJ whole genome shotgun (WGS) entry which is preliminary data.</text>
</comment>
<dbReference type="SUPFAM" id="SSF55469">
    <property type="entry name" value="FMN-dependent nitroreductase-like"/>
    <property type="match status" value="1"/>
</dbReference>
<dbReference type="Gene3D" id="3.40.50.720">
    <property type="entry name" value="NAD(P)-binding Rossmann-like Domain"/>
    <property type="match status" value="1"/>
</dbReference>
<gene>
    <name evidence="2" type="ORF">VTL71DRAFT_14859</name>
</gene>
<feature type="domain" description="THIF-type NAD/FAD binding fold" evidence="1">
    <location>
        <begin position="120"/>
        <end position="356"/>
    </location>
</feature>
<dbReference type="EMBL" id="JAZHXI010000008">
    <property type="protein sequence ID" value="KAL2068522.1"/>
    <property type="molecule type" value="Genomic_DNA"/>
</dbReference>
<dbReference type="InterPro" id="IPR035985">
    <property type="entry name" value="Ubiquitin-activating_enz"/>
</dbReference>
<dbReference type="PANTHER" id="PTHR43267">
    <property type="entry name" value="TRNA THREONYLCARBAMOYLADENOSINE DEHYDRATASE"/>
    <property type="match status" value="1"/>
</dbReference>
<dbReference type="Gene3D" id="3.40.109.10">
    <property type="entry name" value="NADH Oxidase"/>
    <property type="match status" value="1"/>
</dbReference>
<sequence>MSSTSRFRSQWPQAGSVISDSYTPEFFNANDASDRDKLDLLVDKGSITTIYDSIHDQLEELIEVRSPHLRIKGKALHKLVLSHLNGTPIDFYGTYVFLPWRKELLHVLPKDEFIEVRTSRNRYRITPEEQTRLSSMRIGIIGLSVGAATAITLALEGIGGELRIADFDVLSLSNTNRLRSPISNIGVNKAVLCAREICEINPYLKIKVFATGLQEDNFETFISEEGKLDLLVEECDDMPMKVFARERARQHGIPVIMETSDKGMLDVERFDQEPERPLFHGLMGDMDAKRLKALSPKERMQYQVRIVGTRDSVSPRLLAGLFEMGRTARSWPQLASAISLGAGVASDTARRLLLGEAIPSGRFYVDLTKLVSAEASAALPSWEILDSSEVVSQSVTTSPIAIPPIPSIEQTGPLTSIEAEYIVAHGCLAPSGGNSQPWHFTLRDGRIDCSIPSTYKYTNLDFEGRSLYVAIGAAVQNIVIAASSIGLQSTVSATTTKGAGDVCSIDFKRGTPVEERFFSAIPKRITNRQQSDLKTPLTDAKLQALIDTASKWGAKLTIVTEEDQKRKIADVIGVVDRVRFLHPGLHEDLCSELQWTRDGAHEMRTGIGIDTLGFDTADRVGAYIMTSWPVMQILRDLNLGSDLKRMGSSFKCAAYALLTLPSQSLQSYLQGGRAMEEVWLEATLQNLGFCPSSSSPFMFARLEQGGDEIYDEREKETLREARREYLDVFPGADRECEILLFRLSEVEAPEMRSLRCPVSQVLSIDD</sequence>
<organism evidence="2 3">
    <name type="scientific">Oculimacula yallundae</name>
    <dbReference type="NCBI Taxonomy" id="86028"/>
    <lineage>
        <taxon>Eukaryota</taxon>
        <taxon>Fungi</taxon>
        <taxon>Dikarya</taxon>
        <taxon>Ascomycota</taxon>
        <taxon>Pezizomycotina</taxon>
        <taxon>Leotiomycetes</taxon>
        <taxon>Helotiales</taxon>
        <taxon>Ploettnerulaceae</taxon>
        <taxon>Oculimacula</taxon>
    </lineage>
</organism>
<dbReference type="Pfam" id="PF00899">
    <property type="entry name" value="ThiF"/>
    <property type="match status" value="1"/>
</dbReference>
<dbReference type="PANTHER" id="PTHR43267:SF3">
    <property type="entry name" value="THIF PROTEIN"/>
    <property type="match status" value="1"/>
</dbReference>
<dbReference type="SUPFAM" id="SSF69572">
    <property type="entry name" value="Activating enzymes of the ubiquitin-like proteins"/>
    <property type="match status" value="1"/>
</dbReference>
<name>A0ABR4CG70_9HELO</name>
<evidence type="ECO:0000259" key="1">
    <source>
        <dbReference type="Pfam" id="PF00899"/>
    </source>
</evidence>
<dbReference type="Proteomes" id="UP001595075">
    <property type="component" value="Unassembled WGS sequence"/>
</dbReference>
<accession>A0ABR4CG70</accession>